<evidence type="ECO:0000313" key="2">
    <source>
        <dbReference type="Proteomes" id="UP000294850"/>
    </source>
</evidence>
<dbReference type="Gene3D" id="1.25.40.10">
    <property type="entry name" value="Tetratricopeptide repeat domain"/>
    <property type="match status" value="1"/>
</dbReference>
<protein>
    <recommendedName>
        <fullName evidence="3">Tetratricopeptide repeat protein</fullName>
    </recommendedName>
</protein>
<sequence>MSLINKHSASVISSCQKRSFRILALLFLLVTTINAQANYTVISSSVIGRKAISDCVDQIYKFNFMKAEFLTKQLAQQYPAHPAISLLSATNKYWQWYPARGNKQLEEQIRGLLNEASNNSSKWLDGSGRDVPEAMFVYFSAEALLARMDNFQHATIASVGHAKNAYPYIKKSFDLQKTYPDFLLVAGLFNYYREEYVQIKPFYKTFVWFMQDGDKTEGLKQLKMASQTSMFSKAEAGIYLAHILTDYEKKPNEALPDLFSLAESYPNNLYIQGKLAEVLLSAGKPAKALVYIQNLMVSNVTGYKDLALANRARYNLLTSNLSQATNDANQILDAKVKDEHLLALAHQVLAAVDSKQGRVSQAKLHYKKVKELSEYPILTDEADNYIRNH</sequence>
<evidence type="ECO:0000313" key="1">
    <source>
        <dbReference type="EMBL" id="TDE13254.1"/>
    </source>
</evidence>
<accession>A0A4R5DMD3</accession>
<dbReference type="OrthoDB" id="9813254at2"/>
<dbReference type="Proteomes" id="UP000294850">
    <property type="component" value="Unassembled WGS sequence"/>
</dbReference>
<name>A0A4R5DMD3_9BACT</name>
<gene>
    <name evidence="1" type="ORF">E0F88_19585</name>
</gene>
<dbReference type="SUPFAM" id="SSF48452">
    <property type="entry name" value="TPR-like"/>
    <property type="match status" value="1"/>
</dbReference>
<organism evidence="1 2">
    <name type="scientific">Dyadobacter psychrotolerans</name>
    <dbReference type="NCBI Taxonomy" id="2541721"/>
    <lineage>
        <taxon>Bacteria</taxon>
        <taxon>Pseudomonadati</taxon>
        <taxon>Bacteroidota</taxon>
        <taxon>Cytophagia</taxon>
        <taxon>Cytophagales</taxon>
        <taxon>Spirosomataceae</taxon>
        <taxon>Dyadobacter</taxon>
    </lineage>
</organism>
<dbReference type="EMBL" id="SMFL01000007">
    <property type="protein sequence ID" value="TDE13254.1"/>
    <property type="molecule type" value="Genomic_DNA"/>
</dbReference>
<reference evidence="1 2" key="1">
    <citation type="submission" date="2019-03" db="EMBL/GenBank/DDBJ databases">
        <title>Dyadobacter AR-3-6 sp. nov., isolated from arctic soil.</title>
        <authorList>
            <person name="Chaudhary D.K."/>
        </authorList>
    </citation>
    <scope>NUCLEOTIDE SEQUENCE [LARGE SCALE GENOMIC DNA]</scope>
    <source>
        <strain evidence="1 2">AR-3-6</strain>
    </source>
</reference>
<dbReference type="InterPro" id="IPR011990">
    <property type="entry name" value="TPR-like_helical_dom_sf"/>
</dbReference>
<dbReference type="RefSeq" id="WP_131959976.1">
    <property type="nucleotide sequence ID" value="NZ_SMFL01000007.1"/>
</dbReference>
<comment type="caution">
    <text evidence="1">The sequence shown here is derived from an EMBL/GenBank/DDBJ whole genome shotgun (WGS) entry which is preliminary data.</text>
</comment>
<keyword evidence="2" id="KW-1185">Reference proteome</keyword>
<evidence type="ECO:0008006" key="3">
    <source>
        <dbReference type="Google" id="ProtNLM"/>
    </source>
</evidence>
<proteinExistence type="predicted"/>
<dbReference type="AlphaFoldDB" id="A0A4R5DMD3"/>